<evidence type="ECO:0000313" key="2">
    <source>
        <dbReference type="EMBL" id="PLB51980.1"/>
    </source>
</evidence>
<gene>
    <name evidence="2" type="ORF">P170DRAFT_94932</name>
</gene>
<dbReference type="GeneID" id="36563152"/>
<dbReference type="Proteomes" id="UP000234275">
    <property type="component" value="Unassembled WGS sequence"/>
</dbReference>
<feature type="region of interest" description="Disordered" evidence="1">
    <location>
        <begin position="1"/>
        <end position="24"/>
    </location>
</feature>
<reference evidence="2 3" key="1">
    <citation type="submission" date="2016-12" db="EMBL/GenBank/DDBJ databases">
        <title>The genomes of Aspergillus section Nigri reveals drivers in fungal speciation.</title>
        <authorList>
            <consortium name="DOE Joint Genome Institute"/>
            <person name="Vesth T.C."/>
            <person name="Nybo J."/>
            <person name="Theobald S."/>
            <person name="Brandl J."/>
            <person name="Frisvad J.C."/>
            <person name="Nielsen K.F."/>
            <person name="Lyhne E.K."/>
            <person name="Kogle M.E."/>
            <person name="Kuo A."/>
            <person name="Riley R."/>
            <person name="Clum A."/>
            <person name="Nolan M."/>
            <person name="Lipzen A."/>
            <person name="Salamov A."/>
            <person name="Henrissat B."/>
            <person name="Wiebenga A."/>
            <person name="De Vries R.P."/>
            <person name="Grigoriev I.V."/>
            <person name="Mortensen U.H."/>
            <person name="Andersen M.R."/>
            <person name="Baker S.E."/>
        </authorList>
    </citation>
    <scope>NUCLEOTIDE SEQUENCE [LARGE SCALE GENOMIC DNA]</scope>
    <source>
        <strain evidence="2 3">IBT 23096</strain>
    </source>
</reference>
<organism evidence="2 3">
    <name type="scientific">Aspergillus steynii IBT 23096</name>
    <dbReference type="NCBI Taxonomy" id="1392250"/>
    <lineage>
        <taxon>Eukaryota</taxon>
        <taxon>Fungi</taxon>
        <taxon>Dikarya</taxon>
        <taxon>Ascomycota</taxon>
        <taxon>Pezizomycotina</taxon>
        <taxon>Eurotiomycetes</taxon>
        <taxon>Eurotiomycetidae</taxon>
        <taxon>Eurotiales</taxon>
        <taxon>Aspergillaceae</taxon>
        <taxon>Aspergillus</taxon>
        <taxon>Aspergillus subgen. Circumdati</taxon>
    </lineage>
</organism>
<evidence type="ECO:0000256" key="1">
    <source>
        <dbReference type="SAM" id="MobiDB-lite"/>
    </source>
</evidence>
<dbReference type="AlphaFoldDB" id="A0A2I2GGJ9"/>
<accession>A0A2I2GGJ9</accession>
<dbReference type="VEuPathDB" id="FungiDB:P170DRAFT_94932"/>
<protein>
    <submittedName>
        <fullName evidence="2">Uncharacterized protein</fullName>
    </submittedName>
</protein>
<comment type="caution">
    <text evidence="2">The sequence shown here is derived from an EMBL/GenBank/DDBJ whole genome shotgun (WGS) entry which is preliminary data.</text>
</comment>
<name>A0A2I2GGJ9_9EURO</name>
<keyword evidence="3" id="KW-1185">Reference proteome</keyword>
<proteinExistence type="predicted"/>
<sequence length="98" mass="11325">MTLRKKQKKKEEIRDPLPNPIPNEKKFSVARRLKASNKTRKTNFPIPTPQWIRCPTPPKADMTFLPSVFSDGTTLNDSTGAEDHWLLFPRYIRGYAVV</sequence>
<evidence type="ECO:0000313" key="3">
    <source>
        <dbReference type="Proteomes" id="UP000234275"/>
    </source>
</evidence>
<dbReference type="RefSeq" id="XP_024707282.1">
    <property type="nucleotide sequence ID" value="XM_024855445.1"/>
</dbReference>
<dbReference type="EMBL" id="MSFO01000002">
    <property type="protein sequence ID" value="PLB51980.1"/>
    <property type="molecule type" value="Genomic_DNA"/>
</dbReference>